<dbReference type="Gene3D" id="3.40.50.300">
    <property type="entry name" value="P-loop containing nucleotide triphosphate hydrolases"/>
    <property type="match status" value="1"/>
</dbReference>
<evidence type="ECO:0000313" key="7">
    <source>
        <dbReference type="EMBL" id="AJG37962.1"/>
    </source>
</evidence>
<name>A0A0B5KQI3_9FIRM</name>
<dbReference type="CDD" id="cd03224">
    <property type="entry name" value="ABC_TM1139_LivF_branched"/>
    <property type="match status" value="1"/>
</dbReference>
<dbReference type="SUPFAM" id="SSF52540">
    <property type="entry name" value="P-loop containing nucleoside triphosphate hydrolases"/>
    <property type="match status" value="1"/>
</dbReference>
<sequence>MSKMSTLLEIQNLNVSYGAIKALKNVKIEVKEQSITAILGANGGGKSTLLKKISGIVDAQSGEIIFDGEDITKMSPEKIANKGIIHVPEGRQIFGDLTVLENLMIGAFTAKGGDVPMKNVFPGIIKQKNQEELDRINKDDQNSIVHLTKKEMIKNNLLRVYDYFPVLKERKNQVALSLSGGEQQMLAIGRGLMSTPKLLILDEPSLGLAPLIVKDIFQIIKQLKEEGLSILIVEQNALQTLKIADYGYVLQVGDIVKEGLSKTLINDPELIEAYLGK</sequence>
<dbReference type="GO" id="GO:0005524">
    <property type="term" value="F:ATP binding"/>
    <property type="evidence" value="ECO:0007669"/>
    <property type="project" value="UniProtKB-KW"/>
</dbReference>
<reference evidence="7" key="1">
    <citation type="journal article" date="2015" name="Environ. Microbiol.">
        <title>Pressure adaptation is linked to thermal adaptation in salt-saturated marine habitats.</title>
        <authorList>
            <consortium name="The MAMBA Consortium"/>
            <person name="Alcaide M."/>
            <person name="Stogios P.J."/>
            <person name="Lafraya A."/>
            <person name="Tchigvintsev A."/>
            <person name="Flick R."/>
            <person name="Bargiela R."/>
            <person name="Chernikova T.N."/>
            <person name="Reva O.N."/>
            <person name="Hai T."/>
            <person name="Leggewie C.C."/>
            <person name="Katzke N."/>
            <person name="La Cono V."/>
            <person name="Matesanz R."/>
            <person name="Jebbar M."/>
            <person name="Jaeger K.E."/>
            <person name="Yakimov M.M."/>
            <person name="Yakunin A.F."/>
            <person name="Golyshin P.N."/>
            <person name="Golyshina O.V."/>
            <person name="Savchenko A."/>
            <person name="Ferrer M."/>
        </authorList>
    </citation>
    <scope>NUCLEOTIDE SEQUENCE</scope>
</reference>
<dbReference type="GO" id="GO:0015807">
    <property type="term" value="P:L-amino acid transport"/>
    <property type="evidence" value="ECO:0007669"/>
    <property type="project" value="TreeGrafter"/>
</dbReference>
<dbReference type="SMART" id="SM00382">
    <property type="entry name" value="AAA"/>
    <property type="match status" value="1"/>
</dbReference>
<evidence type="ECO:0000256" key="2">
    <source>
        <dbReference type="ARBA" id="ARBA00022448"/>
    </source>
</evidence>
<dbReference type="AlphaFoldDB" id="A0A0B5KQI3"/>
<dbReference type="InterPro" id="IPR027417">
    <property type="entry name" value="P-loop_NTPase"/>
</dbReference>
<dbReference type="InterPro" id="IPR003593">
    <property type="entry name" value="AAA+_ATPase"/>
</dbReference>
<evidence type="ECO:0000256" key="4">
    <source>
        <dbReference type="ARBA" id="ARBA00022840"/>
    </source>
</evidence>
<dbReference type="GO" id="GO:0016887">
    <property type="term" value="F:ATP hydrolysis activity"/>
    <property type="evidence" value="ECO:0007669"/>
    <property type="project" value="InterPro"/>
</dbReference>
<dbReference type="PROSITE" id="PS00211">
    <property type="entry name" value="ABC_TRANSPORTER_1"/>
    <property type="match status" value="1"/>
</dbReference>
<dbReference type="PANTHER" id="PTHR43820:SF4">
    <property type="entry name" value="HIGH-AFFINITY BRANCHED-CHAIN AMINO ACID TRANSPORT ATP-BINDING PROTEIN LIVF"/>
    <property type="match status" value="1"/>
</dbReference>
<organism evidence="7">
    <name type="scientific">Firmicutes bacterium enrichment culture clone fosmid MGS-M2</name>
    <dbReference type="NCBI Taxonomy" id="1549349"/>
    <lineage>
        <taxon>Bacteria</taxon>
        <taxon>Bacillati</taxon>
        <taxon>Bacillota</taxon>
        <taxon>environmental samples</taxon>
    </lineage>
</organism>
<evidence type="ECO:0000256" key="3">
    <source>
        <dbReference type="ARBA" id="ARBA00022741"/>
    </source>
</evidence>
<protein>
    <submittedName>
        <fullName evidence="7">Branched-chain amino acid ABC transporter ATPase</fullName>
    </submittedName>
</protein>
<keyword evidence="3" id="KW-0547">Nucleotide-binding</keyword>
<dbReference type="InterPro" id="IPR052156">
    <property type="entry name" value="BCAA_Transport_ATP-bd_LivF"/>
</dbReference>
<comment type="similarity">
    <text evidence="1">Belongs to the ABC transporter superfamily.</text>
</comment>
<dbReference type="PANTHER" id="PTHR43820">
    <property type="entry name" value="HIGH-AFFINITY BRANCHED-CHAIN AMINO ACID TRANSPORT ATP-BINDING PROTEIN LIVF"/>
    <property type="match status" value="1"/>
</dbReference>
<dbReference type="InterPro" id="IPR017871">
    <property type="entry name" value="ABC_transporter-like_CS"/>
</dbReference>
<proteinExistence type="inferred from homology"/>
<keyword evidence="5" id="KW-0029">Amino-acid transport</keyword>
<dbReference type="GO" id="GO:0015658">
    <property type="term" value="F:branched-chain amino acid transmembrane transporter activity"/>
    <property type="evidence" value="ECO:0007669"/>
    <property type="project" value="TreeGrafter"/>
</dbReference>
<evidence type="ECO:0000259" key="6">
    <source>
        <dbReference type="PROSITE" id="PS50893"/>
    </source>
</evidence>
<accession>A0A0B5KQI3</accession>
<keyword evidence="2" id="KW-0813">Transport</keyword>
<evidence type="ECO:0000256" key="1">
    <source>
        <dbReference type="ARBA" id="ARBA00005417"/>
    </source>
</evidence>
<dbReference type="Pfam" id="PF00005">
    <property type="entry name" value="ABC_tran"/>
    <property type="match status" value="1"/>
</dbReference>
<dbReference type="EMBL" id="KF831415">
    <property type="protein sequence ID" value="AJG37962.1"/>
    <property type="molecule type" value="Genomic_DNA"/>
</dbReference>
<feature type="domain" description="ABC transporter" evidence="6">
    <location>
        <begin position="8"/>
        <end position="277"/>
    </location>
</feature>
<evidence type="ECO:0000256" key="5">
    <source>
        <dbReference type="ARBA" id="ARBA00022970"/>
    </source>
</evidence>
<keyword evidence="4" id="KW-0067">ATP-binding</keyword>
<dbReference type="InterPro" id="IPR003439">
    <property type="entry name" value="ABC_transporter-like_ATP-bd"/>
</dbReference>
<dbReference type="PROSITE" id="PS50893">
    <property type="entry name" value="ABC_TRANSPORTER_2"/>
    <property type="match status" value="1"/>
</dbReference>